<organism evidence="2 3">
    <name type="scientific">Gordonibacter massiliensis</name>
    <name type="common">ex Traore et al. 2017</name>
    <dbReference type="NCBI Taxonomy" id="1841863"/>
    <lineage>
        <taxon>Bacteria</taxon>
        <taxon>Bacillati</taxon>
        <taxon>Actinomycetota</taxon>
        <taxon>Coriobacteriia</taxon>
        <taxon>Eggerthellales</taxon>
        <taxon>Eggerthellaceae</taxon>
        <taxon>Gordonibacter</taxon>
    </lineage>
</organism>
<gene>
    <name evidence="2" type="ORF">H7313_02805</name>
</gene>
<dbReference type="Gene3D" id="3.40.50.1820">
    <property type="entry name" value="alpha/beta hydrolase"/>
    <property type="match status" value="1"/>
</dbReference>
<feature type="domain" description="Esterase Ig-like N-terminal" evidence="1">
    <location>
        <begin position="62"/>
        <end position="176"/>
    </location>
</feature>
<reference evidence="2 3" key="1">
    <citation type="submission" date="2020-08" db="EMBL/GenBank/DDBJ databases">
        <authorList>
            <person name="Liu C."/>
            <person name="Sun Q."/>
        </authorList>
    </citation>
    <scope>NUCLEOTIDE SEQUENCE [LARGE SCALE GENOMIC DNA]</scope>
    <source>
        <strain evidence="2 3">N22</strain>
    </source>
</reference>
<dbReference type="AlphaFoldDB" id="A0A842JGU3"/>
<evidence type="ECO:0000313" key="3">
    <source>
        <dbReference type="Proteomes" id="UP000587396"/>
    </source>
</evidence>
<protein>
    <submittedName>
        <fullName evidence="2">Peptidase</fullName>
    </submittedName>
</protein>
<evidence type="ECO:0000313" key="2">
    <source>
        <dbReference type="EMBL" id="MBC2888280.1"/>
    </source>
</evidence>
<sequence length="601" mass="64820">MDRSDTHAGFNRKAACAFGAIALSAMLAATCTGCSTTSNDGGNASADDAIKAVYSHNFVDIDGAKTDAVIVEYADAVKADSVSADDYQVNDYALFQSEQKGAAAFERGSADTAGSIVDVYVNDTCDVSENGGTDSGKYVVIEVETDYLLAGNTPAYTKTTMAGVTQVGEVAAGDKTIAASTKEKCNYTATEQEKFNREGESQGMETVVATDPDYMLFPELVSNENWKIGEAFKAVDCFSEYTGEASSFDLTYSLYVPDLSDADKGHVAVALHILDAGSLGEDPMLTLTESQAPVDWASDEVQSLQKTIVICPQVPEEQRSSNDYVATSEVNTAAWELLDSVIAEYADYVDTDRIYGTGQSMGGMTLMDMAAQRDNFFGGFWISGSQWSNCYNKDVASEGQVARTPENDPNTFIGDYANDPNYENWYYQISDDNILVMNCEGDAMSHGLWDYTDQYFAAAGANIAKATWSPNDSLDEQNAAVETLTNQNTGINVNWASFEGGDHMSTWKYSYDIKAGFKWLVQQTRSAEMARDKVAGLNNPWLGRDESGAIVTGSGTLGLNSAFYTPQGADECYSEGWTPESVVAYKAAHPEEKKQGGPTGK</sequence>
<dbReference type="Gene3D" id="2.60.40.2180">
    <property type="match status" value="1"/>
</dbReference>
<dbReference type="Pfam" id="PF18435">
    <property type="entry name" value="EstA_Ig_like"/>
    <property type="match status" value="1"/>
</dbReference>
<dbReference type="InterPro" id="IPR029058">
    <property type="entry name" value="AB_hydrolase_fold"/>
</dbReference>
<accession>A0A842JGU3</accession>
<proteinExistence type="predicted"/>
<dbReference type="Proteomes" id="UP000587396">
    <property type="component" value="Unassembled WGS sequence"/>
</dbReference>
<dbReference type="InterPro" id="IPR041172">
    <property type="entry name" value="EstA_Ig-like_N"/>
</dbReference>
<dbReference type="RefSeq" id="WP_185904227.1">
    <property type="nucleotide sequence ID" value="NZ_JAASIO010000001.1"/>
</dbReference>
<dbReference type="SUPFAM" id="SSF53474">
    <property type="entry name" value="alpha/beta-Hydrolases"/>
    <property type="match status" value="1"/>
</dbReference>
<comment type="caution">
    <text evidence="2">The sequence shown here is derived from an EMBL/GenBank/DDBJ whole genome shotgun (WGS) entry which is preliminary data.</text>
</comment>
<evidence type="ECO:0000259" key="1">
    <source>
        <dbReference type="Pfam" id="PF18435"/>
    </source>
</evidence>
<name>A0A842JGU3_9ACTN</name>
<dbReference type="EMBL" id="JACMSE010000001">
    <property type="protein sequence ID" value="MBC2888280.1"/>
    <property type="molecule type" value="Genomic_DNA"/>
</dbReference>
<keyword evidence="3" id="KW-1185">Reference proteome</keyword>